<dbReference type="AlphaFoldDB" id="A0A6C0AIX3"/>
<name>A0A6C0AIX3_9ZZZZ</name>
<sequence length="261" mass="29834">MKLYNQHLNTLALGQSKLLVFDCEFWRVLGSAGFHSIPDTDEFFIPREIGGFSLTKNTDGSWEYKGYFFETFTNPRGYDVSFISSEFASVSEKTAEVLDKYQSVLQLDWSKSFLRTLPPGEQQRVLLDSLKVYNEDRHIALHHKPPSWIKTFMKLYSESTIIVKGTSDIESLQNMCKMHGYTYLPPLAVVDIALWNRKSRSLCGTAKLQGTYDCILRDVDDTGSKRRRLRDILPLQRAHEPTTDASMTLLVAIYIVAAQSK</sequence>
<evidence type="ECO:0000313" key="1">
    <source>
        <dbReference type="EMBL" id="QHS79410.1"/>
    </source>
</evidence>
<dbReference type="EMBL" id="MN740643">
    <property type="protein sequence ID" value="QHS79410.1"/>
    <property type="molecule type" value="Genomic_DNA"/>
</dbReference>
<accession>A0A6C0AIX3</accession>
<protein>
    <submittedName>
        <fullName evidence="1">Uncharacterized protein</fullName>
    </submittedName>
</protein>
<reference evidence="1" key="1">
    <citation type="journal article" date="2020" name="Nature">
        <title>Giant virus diversity and host interactions through global metagenomics.</title>
        <authorList>
            <person name="Schulz F."/>
            <person name="Roux S."/>
            <person name="Paez-Espino D."/>
            <person name="Jungbluth S."/>
            <person name="Walsh D.A."/>
            <person name="Denef V.J."/>
            <person name="McMahon K.D."/>
            <person name="Konstantinidis K.T."/>
            <person name="Eloe-Fadrosh E.A."/>
            <person name="Kyrpides N.C."/>
            <person name="Woyke T."/>
        </authorList>
    </citation>
    <scope>NUCLEOTIDE SEQUENCE</scope>
    <source>
        <strain evidence="1">GVMAG-S-1035237-23</strain>
    </source>
</reference>
<organism evidence="1">
    <name type="scientific">viral metagenome</name>
    <dbReference type="NCBI Taxonomy" id="1070528"/>
    <lineage>
        <taxon>unclassified sequences</taxon>
        <taxon>metagenomes</taxon>
        <taxon>organismal metagenomes</taxon>
    </lineage>
</organism>
<proteinExistence type="predicted"/>